<keyword evidence="1" id="KW-1133">Transmembrane helix</keyword>
<protein>
    <recommendedName>
        <fullName evidence="4">Glycosyltransferase RgtA/B/C/D-like domain-containing protein</fullName>
    </recommendedName>
</protein>
<feature type="transmembrane region" description="Helical" evidence="1">
    <location>
        <begin position="320"/>
        <end position="341"/>
    </location>
</feature>
<feature type="transmembrane region" description="Helical" evidence="1">
    <location>
        <begin position="266"/>
        <end position="286"/>
    </location>
</feature>
<organism evidence="2 3">
    <name type="scientific">Gluconacetobacter johannae</name>
    <dbReference type="NCBI Taxonomy" id="112140"/>
    <lineage>
        <taxon>Bacteria</taxon>
        <taxon>Pseudomonadati</taxon>
        <taxon>Pseudomonadota</taxon>
        <taxon>Alphaproteobacteria</taxon>
        <taxon>Acetobacterales</taxon>
        <taxon>Acetobacteraceae</taxon>
        <taxon>Gluconacetobacter</taxon>
    </lineage>
</organism>
<feature type="transmembrane region" description="Helical" evidence="1">
    <location>
        <begin position="292"/>
        <end position="313"/>
    </location>
</feature>
<reference evidence="2 3" key="1">
    <citation type="submission" date="2020-04" db="EMBL/GenBank/DDBJ databases">
        <title>Description of novel Gluconacetobacter.</title>
        <authorList>
            <person name="Sombolestani A."/>
        </authorList>
    </citation>
    <scope>NUCLEOTIDE SEQUENCE [LARGE SCALE GENOMIC DNA]</scope>
    <source>
        <strain evidence="2 3">LMG 21312</strain>
    </source>
</reference>
<keyword evidence="1" id="KW-0472">Membrane</keyword>
<feature type="transmembrane region" description="Helical" evidence="1">
    <location>
        <begin position="130"/>
        <end position="147"/>
    </location>
</feature>
<proteinExistence type="predicted"/>
<evidence type="ECO:0000256" key="1">
    <source>
        <dbReference type="SAM" id="Phobius"/>
    </source>
</evidence>
<dbReference type="EMBL" id="JABEQH010000025">
    <property type="protein sequence ID" value="MBB2177269.1"/>
    <property type="molecule type" value="Genomic_DNA"/>
</dbReference>
<keyword evidence="1" id="KW-0812">Transmembrane</keyword>
<feature type="transmembrane region" description="Helical" evidence="1">
    <location>
        <begin position="74"/>
        <end position="94"/>
    </location>
</feature>
<evidence type="ECO:0008006" key="4">
    <source>
        <dbReference type="Google" id="ProtNLM"/>
    </source>
</evidence>
<feature type="transmembrane region" description="Helical" evidence="1">
    <location>
        <begin position="347"/>
        <end position="365"/>
    </location>
</feature>
<dbReference type="Proteomes" id="UP000561066">
    <property type="component" value="Unassembled WGS sequence"/>
</dbReference>
<keyword evidence="3" id="KW-1185">Reference proteome</keyword>
<dbReference type="RefSeq" id="WP_182944609.1">
    <property type="nucleotide sequence ID" value="NZ_JABEQH010000025.1"/>
</dbReference>
<name>A0A7W4P4V3_9PROT</name>
<sequence length="466" mass="50357">MIASLNKDTYAYFIGVFCISLFSFGQIFLPAYTPDDFLTGSVLTPPSLYFSQGRFVEASIVSLLNQIHLTMFDIGFGFSGIVLVLYSALIVFLLKACVPEQFDRGLVAAAGLFIAASPLMATLLSYRQTAFNLAACLLLLLYGMSLYQAHLKKGRDVACAAASAVCFALSLGCYQVFISVIVLYFAYLSLTAVHDGRRVPCGNLVVPALSVVLYGIIFAMTKNIAGENHWDQRGALLSPADFARRGHDIAHALSGLQGLMHGHPSYAVLLLLPVLALSLAACRAHPGLTVLAVMASAVLCAVILFPVVGLSIWQPTARMFLGAYFAIGFAAIWLFGMAGLFVRGATALLVALSLVSMMFSNMFLTEQIKKNRWDMNVAALVTRDIRVALENRNPSVVYVSVDPATHAHSSFKVGWSIQGIFHETANIDWDIRDPAPGMAADCRLSPKFPVGGYLHTLQGHAVLVCL</sequence>
<feature type="transmembrane region" description="Helical" evidence="1">
    <location>
        <begin position="106"/>
        <end position="124"/>
    </location>
</feature>
<dbReference type="AlphaFoldDB" id="A0A7W4P4V3"/>
<evidence type="ECO:0000313" key="3">
    <source>
        <dbReference type="Proteomes" id="UP000561066"/>
    </source>
</evidence>
<feature type="transmembrane region" description="Helical" evidence="1">
    <location>
        <begin position="12"/>
        <end position="32"/>
    </location>
</feature>
<feature type="transmembrane region" description="Helical" evidence="1">
    <location>
        <begin position="159"/>
        <end position="185"/>
    </location>
</feature>
<accession>A0A7W4P4V3</accession>
<feature type="transmembrane region" description="Helical" evidence="1">
    <location>
        <begin position="205"/>
        <end position="225"/>
    </location>
</feature>
<gene>
    <name evidence="2" type="ORF">HLH21_15280</name>
</gene>
<evidence type="ECO:0000313" key="2">
    <source>
        <dbReference type="EMBL" id="MBB2177269.1"/>
    </source>
</evidence>
<comment type="caution">
    <text evidence="2">The sequence shown here is derived from an EMBL/GenBank/DDBJ whole genome shotgun (WGS) entry which is preliminary data.</text>
</comment>